<feature type="domain" description="Alpha-D-phosphohexomutase alpha/beta/alpha" evidence="14">
    <location>
        <begin position="185"/>
        <end position="287"/>
    </location>
</feature>
<dbReference type="Proteomes" id="UP001305414">
    <property type="component" value="Unassembled WGS sequence"/>
</dbReference>
<keyword evidence="5" id="KW-0597">Phosphoprotein</keyword>
<dbReference type="InterPro" id="IPR005841">
    <property type="entry name" value="Alpha-D-phosphohexomutase_SF"/>
</dbReference>
<evidence type="ECO:0000259" key="14">
    <source>
        <dbReference type="Pfam" id="PF02879"/>
    </source>
</evidence>
<dbReference type="NCBIfam" id="NF005737">
    <property type="entry name" value="PRK07564.1-1"/>
    <property type="match status" value="1"/>
</dbReference>
<dbReference type="PRINTS" id="PR00509">
    <property type="entry name" value="PGMPMM"/>
</dbReference>
<dbReference type="GO" id="GO:0004614">
    <property type="term" value="F:phosphoglucomutase activity"/>
    <property type="evidence" value="ECO:0007669"/>
    <property type="project" value="UniProtKB-EC"/>
</dbReference>
<dbReference type="PROSITE" id="PS00710">
    <property type="entry name" value="PGM_PMM"/>
    <property type="match status" value="1"/>
</dbReference>
<dbReference type="SUPFAM" id="SSF53738">
    <property type="entry name" value="Phosphoglucomutase, first 3 domains"/>
    <property type="match status" value="3"/>
</dbReference>
<dbReference type="InterPro" id="IPR005845">
    <property type="entry name" value="A-D-PHexomutase_a/b/a-II"/>
</dbReference>
<evidence type="ECO:0000256" key="4">
    <source>
        <dbReference type="ARBA" id="ARBA00012728"/>
    </source>
</evidence>
<evidence type="ECO:0000256" key="1">
    <source>
        <dbReference type="ARBA" id="ARBA00000443"/>
    </source>
</evidence>
<evidence type="ECO:0000256" key="9">
    <source>
        <dbReference type="ARBA" id="ARBA00039995"/>
    </source>
</evidence>
<dbReference type="PANTHER" id="PTHR22573">
    <property type="entry name" value="PHOSPHOHEXOMUTASE FAMILY MEMBER"/>
    <property type="match status" value="1"/>
</dbReference>
<dbReference type="GO" id="GO:0000287">
    <property type="term" value="F:magnesium ion binding"/>
    <property type="evidence" value="ECO:0007669"/>
    <property type="project" value="InterPro"/>
</dbReference>
<dbReference type="EMBL" id="JAWHQM010000108">
    <property type="protein sequence ID" value="KAK5637335.1"/>
    <property type="molecule type" value="Genomic_DNA"/>
</dbReference>
<comment type="caution">
    <text evidence="16">The sequence shown here is derived from an EMBL/GenBank/DDBJ whole genome shotgun (WGS) entry which is preliminary data.</text>
</comment>
<dbReference type="InterPro" id="IPR016066">
    <property type="entry name" value="A-D-PHexomutase_CS"/>
</dbReference>
<sequence>MSVKTVEFKSFTDQKPGTSGLRKKVKVFQQPHYSESFVTSILLSIPEGVEGSFLVIGGDGRFWNPEVIQLIAKIGAAYGVKKLLIGQNGILSTPAASHVIRKRKATGGILLTASHNPGGPNEDFGIKYNLSNGGPAPESVTNKIYEASKTLTSYKISDLPDIDISTVGTKTYGNLEVEIIDSTADYMQMLKDIFDFTRIKKFFSNNPDFKVLFDGLHGVTGPYGKAIFEEELGLKNSTQNCVPAPDFNGGHPDPNLTYAHSLVSVVDKNSIPFGAASDGDGDRNMIYGAGAFVSPGDSLAIIAHHAKLIPYFKHQGVYGLARSMPTSGAVDLVAKAQGLDCYEVPTGWKFFCALFDANKLSICGEESFGTGSNHTVSGLLSPGLTLLLASARRTLESLQASKKIQKEFWNTYGRVFFTRYDYENVDSDGANKVVGTLKDLVSKPDFIGSKIGERTVTDAGNFSYTDLDGSVASNQGLYARFSSGSRIVVRLSGTGSSGATIRLYIEQYSKDPSTYEQDAQDFLKDEIKFATDLLKFKEYVGRDEPDVKT</sequence>
<dbReference type="FunFam" id="3.30.310.50:FF:000002">
    <property type="entry name" value="Phosphoglucomutase 5"/>
    <property type="match status" value="1"/>
</dbReference>
<evidence type="ECO:0000313" key="16">
    <source>
        <dbReference type="EMBL" id="KAK5637335.1"/>
    </source>
</evidence>
<name>A0AAN7UQY7_9PEZI</name>
<keyword evidence="17" id="KW-1185">Reference proteome</keyword>
<evidence type="ECO:0000256" key="3">
    <source>
        <dbReference type="ARBA" id="ARBA00010231"/>
    </source>
</evidence>
<evidence type="ECO:0000256" key="12">
    <source>
        <dbReference type="RuleBase" id="RU004326"/>
    </source>
</evidence>
<evidence type="ECO:0000256" key="10">
    <source>
        <dbReference type="ARBA" id="ARBA00041398"/>
    </source>
</evidence>
<gene>
    <name evidence="16" type="ORF">RRF57_013047</name>
</gene>
<organism evidence="16 17">
    <name type="scientific">Xylaria bambusicola</name>
    <dbReference type="NCBI Taxonomy" id="326684"/>
    <lineage>
        <taxon>Eukaryota</taxon>
        <taxon>Fungi</taxon>
        <taxon>Dikarya</taxon>
        <taxon>Ascomycota</taxon>
        <taxon>Pezizomycotina</taxon>
        <taxon>Sordariomycetes</taxon>
        <taxon>Xylariomycetidae</taxon>
        <taxon>Xylariales</taxon>
        <taxon>Xylariaceae</taxon>
        <taxon>Xylaria</taxon>
    </lineage>
</organism>
<evidence type="ECO:0000256" key="11">
    <source>
        <dbReference type="ARBA" id="ARBA00056382"/>
    </source>
</evidence>
<feature type="domain" description="Alpha-D-phosphohexomutase alpha/beta/alpha" evidence="15">
    <location>
        <begin position="296"/>
        <end position="380"/>
    </location>
</feature>
<keyword evidence="8" id="KW-0413">Isomerase</keyword>
<comment type="function">
    <text evidence="11">Catalyzes the reversible isomerization of alpha-D-glucose 1-phosphate to alpha-D-glucose 6-phosphate. The mechanism proceeds via the intermediate compound alpha-D-glucose 1,6-bisphosphate. Key enzyme in hexose metabolism. The reverse reaction is an essential step for biosynthesis because glucose 1-phosphate is the starting point for the synthesis of UDP-glucose, which acts as a precursor for the synthesis of oligosaccharides and trehalose.</text>
</comment>
<dbReference type="GO" id="GO:0005829">
    <property type="term" value="C:cytosol"/>
    <property type="evidence" value="ECO:0007669"/>
    <property type="project" value="TreeGrafter"/>
</dbReference>
<evidence type="ECO:0000313" key="17">
    <source>
        <dbReference type="Proteomes" id="UP001305414"/>
    </source>
</evidence>
<protein>
    <recommendedName>
        <fullName evidence="9">Phosphoglucomutase</fullName>
        <ecNumber evidence="4">5.4.2.2</ecNumber>
    </recommendedName>
    <alternativeName>
        <fullName evidence="10">Glucose phosphomutase</fullName>
    </alternativeName>
</protein>
<dbReference type="FunFam" id="3.40.120.10:FF:000004">
    <property type="entry name" value="Phosphoglucomutase 5"/>
    <property type="match status" value="1"/>
</dbReference>
<reference evidence="16 17" key="1">
    <citation type="submission" date="2023-10" db="EMBL/GenBank/DDBJ databases">
        <title>Draft genome sequence of Xylaria bambusicola isolate GMP-LS, the root and basal stem rot pathogen of sugarcane in Indonesia.</title>
        <authorList>
            <person name="Selvaraj P."/>
            <person name="Muralishankar V."/>
            <person name="Muruganantham S."/>
            <person name="Sp S."/>
            <person name="Haryani S."/>
            <person name="Lau K.J.X."/>
            <person name="Naqvi N.I."/>
        </authorList>
    </citation>
    <scope>NUCLEOTIDE SEQUENCE [LARGE SCALE GENOMIC DNA]</scope>
    <source>
        <strain evidence="16">GMP-LS</strain>
    </source>
</reference>
<dbReference type="Pfam" id="PF24947">
    <property type="entry name" value="PGM1_C_vert_fung"/>
    <property type="match status" value="1"/>
</dbReference>
<dbReference type="InterPro" id="IPR005844">
    <property type="entry name" value="A-D-PHexomutase_a/b/a-I"/>
</dbReference>
<evidence type="ECO:0000259" key="15">
    <source>
        <dbReference type="Pfam" id="PF02880"/>
    </source>
</evidence>
<dbReference type="InterPro" id="IPR005846">
    <property type="entry name" value="A-D-PHexomutase_a/b/a-III"/>
</dbReference>
<evidence type="ECO:0000259" key="13">
    <source>
        <dbReference type="Pfam" id="PF02878"/>
    </source>
</evidence>
<dbReference type="Pfam" id="PF02880">
    <property type="entry name" value="PGM_PMM_III"/>
    <property type="match status" value="1"/>
</dbReference>
<dbReference type="Gene3D" id="3.30.310.50">
    <property type="entry name" value="Alpha-D-phosphohexomutase, C-terminal domain"/>
    <property type="match status" value="1"/>
</dbReference>
<dbReference type="InterPro" id="IPR045244">
    <property type="entry name" value="PGM"/>
</dbReference>
<dbReference type="SUPFAM" id="SSF55957">
    <property type="entry name" value="Phosphoglucomutase, C-terminal domain"/>
    <property type="match status" value="1"/>
</dbReference>
<dbReference type="EC" id="5.4.2.2" evidence="4"/>
<evidence type="ECO:0000256" key="6">
    <source>
        <dbReference type="ARBA" id="ARBA00022723"/>
    </source>
</evidence>
<dbReference type="InterPro" id="IPR016055">
    <property type="entry name" value="A-D-PHexomutase_a/b/a-I/II/III"/>
</dbReference>
<dbReference type="GO" id="GO:0005975">
    <property type="term" value="P:carbohydrate metabolic process"/>
    <property type="evidence" value="ECO:0007669"/>
    <property type="project" value="InterPro"/>
</dbReference>
<dbReference type="Pfam" id="PF02879">
    <property type="entry name" value="PGM_PMM_II"/>
    <property type="match status" value="1"/>
</dbReference>
<comment type="similarity">
    <text evidence="3 12">Belongs to the phosphohexose mutase family.</text>
</comment>
<comment type="cofactor">
    <cofactor evidence="2">
        <name>Mg(2+)</name>
        <dbReference type="ChEBI" id="CHEBI:18420"/>
    </cofactor>
</comment>
<feature type="domain" description="Alpha-D-phosphohexomutase alpha/beta/alpha" evidence="13">
    <location>
        <begin position="14"/>
        <end position="154"/>
    </location>
</feature>
<dbReference type="PANTHER" id="PTHR22573:SF2">
    <property type="entry name" value="PHOSPHOGLUCOMUTASE"/>
    <property type="match status" value="1"/>
</dbReference>
<dbReference type="FunFam" id="3.40.120.10:FF:000005">
    <property type="entry name" value="Phosphoglucomutase 5"/>
    <property type="match status" value="1"/>
</dbReference>
<comment type="catalytic activity">
    <reaction evidence="1">
        <text>alpha-D-glucose 1-phosphate = alpha-D-glucose 6-phosphate</text>
        <dbReference type="Rhea" id="RHEA:23536"/>
        <dbReference type="ChEBI" id="CHEBI:58225"/>
        <dbReference type="ChEBI" id="CHEBI:58601"/>
        <dbReference type="EC" id="5.4.2.2"/>
    </reaction>
</comment>
<proteinExistence type="inferred from homology"/>
<accession>A0AAN7UQY7</accession>
<evidence type="ECO:0000256" key="5">
    <source>
        <dbReference type="ARBA" id="ARBA00022553"/>
    </source>
</evidence>
<dbReference type="Gene3D" id="3.40.120.10">
    <property type="entry name" value="Alpha-D-Glucose-1,6-Bisphosphate, subunit A, domain 3"/>
    <property type="match status" value="3"/>
</dbReference>
<keyword evidence="7 12" id="KW-0460">Magnesium</keyword>
<dbReference type="AlphaFoldDB" id="A0AAN7UQY7"/>
<evidence type="ECO:0000256" key="2">
    <source>
        <dbReference type="ARBA" id="ARBA00001946"/>
    </source>
</evidence>
<evidence type="ECO:0000256" key="8">
    <source>
        <dbReference type="ARBA" id="ARBA00023235"/>
    </source>
</evidence>
<dbReference type="Pfam" id="PF02878">
    <property type="entry name" value="PGM_PMM_I"/>
    <property type="match status" value="1"/>
</dbReference>
<evidence type="ECO:0000256" key="7">
    <source>
        <dbReference type="ARBA" id="ARBA00022842"/>
    </source>
</evidence>
<dbReference type="InterPro" id="IPR036900">
    <property type="entry name" value="A-D-PHexomutase_C_sf"/>
</dbReference>
<keyword evidence="6 12" id="KW-0479">Metal-binding</keyword>